<evidence type="ECO:0000313" key="3">
    <source>
        <dbReference type="Proteomes" id="UP000321571"/>
    </source>
</evidence>
<dbReference type="GO" id="GO:0016787">
    <property type="term" value="F:hydrolase activity"/>
    <property type="evidence" value="ECO:0007669"/>
    <property type="project" value="UniProtKB-KW"/>
</dbReference>
<dbReference type="EMBL" id="VDUX01000001">
    <property type="protein sequence ID" value="TXL63062.1"/>
    <property type="molecule type" value="Genomic_DNA"/>
</dbReference>
<proteinExistence type="predicted"/>
<evidence type="ECO:0000259" key="1">
    <source>
        <dbReference type="Pfam" id="PF12146"/>
    </source>
</evidence>
<reference evidence="2 3" key="1">
    <citation type="submission" date="2019-06" db="EMBL/GenBank/DDBJ databases">
        <title>Aeromicrobium sp. nov., isolated from a maize field.</title>
        <authorList>
            <person name="Lin S.-Y."/>
            <person name="Tsai C.-F."/>
            <person name="Young C.-C."/>
        </authorList>
    </citation>
    <scope>NUCLEOTIDE SEQUENCE [LARGE SCALE GENOMIC DNA]</scope>
    <source>
        <strain evidence="2 3">CC-CFT486</strain>
    </source>
</reference>
<dbReference type="InterPro" id="IPR029058">
    <property type="entry name" value="AB_hydrolase_fold"/>
</dbReference>
<protein>
    <submittedName>
        <fullName evidence="2">Hydrolase</fullName>
    </submittedName>
</protein>
<evidence type="ECO:0000313" key="2">
    <source>
        <dbReference type="EMBL" id="TXL63062.1"/>
    </source>
</evidence>
<gene>
    <name evidence="2" type="ORF">FHP06_02185</name>
</gene>
<dbReference type="AlphaFoldDB" id="A0A5C8NP33"/>
<comment type="caution">
    <text evidence="2">The sequence shown here is derived from an EMBL/GenBank/DDBJ whole genome shotgun (WGS) entry which is preliminary data.</text>
</comment>
<name>A0A5C8NP33_9ACTN</name>
<sequence>MTNPVVLISSAMSVPSRFYRAVTTAIEERGWDAVALPRRGFERDDAPASRSNDWSYADEIGTIADAVAKARSEQPERPVVLLGHSLGAQMGAGHQLHHDPTDAFVVVGASLPYFRHYPQGGLPLLAMSTAITAAARVRGFVPKPLFGAPGAATLMREWAHMVRTGRPPFDVPETITTPTLVIDLEGDTYARLPATQRFVDQLVDPHALTRWTYERSAVPEGGTTHHVGWAKTPAPVVDRIVDWWGATGPQ</sequence>
<dbReference type="Gene3D" id="3.40.50.1820">
    <property type="entry name" value="alpha/beta hydrolase"/>
    <property type="match status" value="1"/>
</dbReference>
<accession>A0A5C8NP33</accession>
<dbReference type="Pfam" id="PF12146">
    <property type="entry name" value="Hydrolase_4"/>
    <property type="match status" value="1"/>
</dbReference>
<dbReference type="OrthoDB" id="4536625at2"/>
<keyword evidence="3" id="KW-1185">Reference proteome</keyword>
<dbReference type="Proteomes" id="UP000321571">
    <property type="component" value="Unassembled WGS sequence"/>
</dbReference>
<dbReference type="SUPFAM" id="SSF53474">
    <property type="entry name" value="alpha/beta-Hydrolases"/>
    <property type="match status" value="1"/>
</dbReference>
<dbReference type="InterPro" id="IPR022742">
    <property type="entry name" value="Hydrolase_4"/>
</dbReference>
<keyword evidence="2" id="KW-0378">Hydrolase</keyword>
<feature type="domain" description="Serine aminopeptidase S33" evidence="1">
    <location>
        <begin position="5"/>
        <end position="113"/>
    </location>
</feature>
<organism evidence="2 3">
    <name type="scientific">Aeromicrobium terrae</name>
    <dbReference type="NCBI Taxonomy" id="2498846"/>
    <lineage>
        <taxon>Bacteria</taxon>
        <taxon>Bacillati</taxon>
        <taxon>Actinomycetota</taxon>
        <taxon>Actinomycetes</taxon>
        <taxon>Propionibacteriales</taxon>
        <taxon>Nocardioidaceae</taxon>
        <taxon>Aeromicrobium</taxon>
    </lineage>
</organism>
<dbReference type="RefSeq" id="WP_147683330.1">
    <property type="nucleotide sequence ID" value="NZ_VDUX01000001.1"/>
</dbReference>